<evidence type="ECO:0000313" key="3">
    <source>
        <dbReference type="Proteomes" id="UP001064933"/>
    </source>
</evidence>
<keyword evidence="3" id="KW-1185">Reference proteome</keyword>
<feature type="region of interest" description="Disordered" evidence="1">
    <location>
        <begin position="1"/>
        <end position="64"/>
    </location>
</feature>
<gene>
    <name evidence="2" type="ORF">N4261_21080</name>
</gene>
<evidence type="ECO:0000313" key="2">
    <source>
        <dbReference type="EMBL" id="UXH77462.1"/>
    </source>
</evidence>
<feature type="compositionally biased region" description="Basic and acidic residues" evidence="1">
    <location>
        <begin position="18"/>
        <end position="28"/>
    </location>
</feature>
<dbReference type="Proteomes" id="UP001064933">
    <property type="component" value="Chromosome"/>
</dbReference>
<name>A0ABY6AXR1_9BURK</name>
<proteinExistence type="predicted"/>
<evidence type="ECO:0000256" key="1">
    <source>
        <dbReference type="SAM" id="MobiDB-lite"/>
    </source>
</evidence>
<protein>
    <submittedName>
        <fullName evidence="2">Uncharacterized protein</fullName>
    </submittedName>
</protein>
<accession>A0ABY6AXR1</accession>
<organism evidence="2 3">
    <name type="scientific">Roseateles amylovorans</name>
    <dbReference type="NCBI Taxonomy" id="2978473"/>
    <lineage>
        <taxon>Bacteria</taxon>
        <taxon>Pseudomonadati</taxon>
        <taxon>Pseudomonadota</taxon>
        <taxon>Betaproteobacteria</taxon>
        <taxon>Burkholderiales</taxon>
        <taxon>Sphaerotilaceae</taxon>
        <taxon>Roseateles</taxon>
    </lineage>
</organism>
<reference evidence="2" key="1">
    <citation type="submission" date="2022-10" db="EMBL/GenBank/DDBJ databases">
        <title>Characterization and whole genome sequencing of a new Roseateles species, isolated from fresh water.</title>
        <authorList>
            <person name="Guliayeva D.Y."/>
            <person name="Akhremchuk A.E."/>
            <person name="Sikolenko M.A."/>
            <person name="Valentovich L.N."/>
            <person name="Sidarenka A.V."/>
        </authorList>
    </citation>
    <scope>NUCLEOTIDE SEQUENCE</scope>
    <source>
        <strain evidence="2">BIM B-1768</strain>
    </source>
</reference>
<sequence length="64" mass="6904">MSAPRPSKDYPPGLQGGMEHDEDAHRVGETGQTGPEATGDIQRGHPEWRETPPPNDKKDAGRGT</sequence>
<dbReference type="RefSeq" id="WP_261757212.1">
    <property type="nucleotide sequence ID" value="NZ_CP104562.2"/>
</dbReference>
<dbReference type="EMBL" id="CP104562">
    <property type="protein sequence ID" value="UXH77462.1"/>
    <property type="molecule type" value="Genomic_DNA"/>
</dbReference>
<feature type="compositionally biased region" description="Basic and acidic residues" evidence="1">
    <location>
        <begin position="42"/>
        <end position="64"/>
    </location>
</feature>